<dbReference type="GO" id="GO:0005576">
    <property type="term" value="C:extracellular region"/>
    <property type="evidence" value="ECO:0007669"/>
    <property type="project" value="InterPro"/>
</dbReference>
<dbReference type="PANTHER" id="PTHR43037">
    <property type="entry name" value="UNNAMED PRODUCT-RELATED"/>
    <property type="match status" value="1"/>
</dbReference>
<keyword evidence="1" id="KW-0732">Signal</keyword>
<dbReference type="OrthoDB" id="9805640at2"/>
<evidence type="ECO:0000313" key="3">
    <source>
        <dbReference type="EMBL" id="SCZ55186.1"/>
    </source>
</evidence>
<proteinExistence type="predicted"/>
<dbReference type="STRING" id="1156985.SAMN04488118_102386"/>
<organism evidence="3 4">
    <name type="scientific">Epibacterium ulvae</name>
    <dbReference type="NCBI Taxonomy" id="1156985"/>
    <lineage>
        <taxon>Bacteria</taxon>
        <taxon>Pseudomonadati</taxon>
        <taxon>Pseudomonadota</taxon>
        <taxon>Alphaproteobacteria</taxon>
        <taxon>Rhodobacterales</taxon>
        <taxon>Roseobacteraceae</taxon>
        <taxon>Epibacterium</taxon>
    </lineage>
</organism>
<keyword evidence="2" id="KW-0378">Hydrolase</keyword>
<sequence length="285" mass="31228">MDQFKFASGALTFTSVLGFSIAFGGTAADAACDDAGICTFEDGGSYHIRTPDTAEGETIPAVVFLHGFGSSGEGTLRMRGTVKALQDRGYAVIAPDGARRADGRRSWNFFPGWDGRDETAFLQSVVDDAKERFDVDPERVVLAGFSAGGFMVNYLACETPDMFAAYAPVAGGFWRPQPSECNGPIRLHHTHGWSDTVVPLEGRYLRNGTFQQGDIYAGLEVWRDALGCETHAPSRVWSEDKDHVRQWSCGDNSEIRFTLHPGGHAIPQGWADKMVDWFEYAQPSQ</sequence>
<dbReference type="Proteomes" id="UP000198767">
    <property type="component" value="Unassembled WGS sequence"/>
</dbReference>
<evidence type="ECO:0000313" key="4">
    <source>
        <dbReference type="Proteomes" id="UP000198767"/>
    </source>
</evidence>
<dbReference type="SUPFAM" id="SSF53474">
    <property type="entry name" value="alpha/beta-Hydrolases"/>
    <property type="match status" value="1"/>
</dbReference>
<dbReference type="GO" id="GO:0016787">
    <property type="term" value="F:hydrolase activity"/>
    <property type="evidence" value="ECO:0007669"/>
    <property type="project" value="UniProtKB-KW"/>
</dbReference>
<dbReference type="AlphaFoldDB" id="A0A1G5Q0W1"/>
<keyword evidence="4" id="KW-1185">Reference proteome</keyword>
<accession>A0A1G5Q0W1</accession>
<evidence type="ECO:0000256" key="1">
    <source>
        <dbReference type="ARBA" id="ARBA00022729"/>
    </source>
</evidence>
<dbReference type="RefSeq" id="WP_090216682.1">
    <property type="nucleotide sequence ID" value="NZ_FMWG01000002.1"/>
</dbReference>
<dbReference type="Gene3D" id="3.40.50.1820">
    <property type="entry name" value="alpha/beta hydrolase"/>
    <property type="match status" value="1"/>
</dbReference>
<dbReference type="InterPro" id="IPR010126">
    <property type="entry name" value="Esterase_phb"/>
</dbReference>
<dbReference type="PANTHER" id="PTHR43037:SF5">
    <property type="entry name" value="FERULOYL ESTERASE"/>
    <property type="match status" value="1"/>
</dbReference>
<dbReference type="Pfam" id="PF10503">
    <property type="entry name" value="Esterase_PHB"/>
    <property type="match status" value="1"/>
</dbReference>
<evidence type="ECO:0000256" key="2">
    <source>
        <dbReference type="ARBA" id="ARBA00022801"/>
    </source>
</evidence>
<dbReference type="EMBL" id="FMWG01000002">
    <property type="protein sequence ID" value="SCZ55186.1"/>
    <property type="molecule type" value="Genomic_DNA"/>
</dbReference>
<protein>
    <submittedName>
        <fullName evidence="3">Polyhydroxybutyrate depolymerase</fullName>
    </submittedName>
</protein>
<name>A0A1G5Q0W1_9RHOB</name>
<gene>
    <name evidence="3" type="ORF">SAMN04488118_102386</name>
</gene>
<dbReference type="InterPro" id="IPR050955">
    <property type="entry name" value="Plant_Biomass_Hydrol_Est"/>
</dbReference>
<dbReference type="InterPro" id="IPR029058">
    <property type="entry name" value="AB_hydrolase_fold"/>
</dbReference>
<reference evidence="3 4" key="1">
    <citation type="submission" date="2016-10" db="EMBL/GenBank/DDBJ databases">
        <authorList>
            <person name="de Groot N.N."/>
        </authorList>
    </citation>
    <scope>NUCLEOTIDE SEQUENCE [LARGE SCALE GENOMIC DNA]</scope>
    <source>
        <strain evidence="3 4">U95</strain>
    </source>
</reference>